<accession>A0AAU7NU61</accession>
<reference evidence="3 4" key="1">
    <citation type="journal article" date="2024" name="Microbiology">
        <title>Methylomarinum rosea sp. nov., a novel halophilic methanotrophic bacterium from the hypersaline Lake Elton.</title>
        <authorList>
            <person name="Suleimanov R.Z."/>
            <person name="Oshkin I.Y."/>
            <person name="Danilova O.V."/>
            <person name="Suzina N.E."/>
            <person name="Dedysh S.N."/>
        </authorList>
    </citation>
    <scope>NUCLEOTIDE SEQUENCE [LARGE SCALE GENOMIC DNA]</scope>
    <source>
        <strain evidence="3 4">Ch1-1</strain>
    </source>
</reference>
<sequence>MAHDKSPHQLVHQELALDSYLKTLLDEIPSDDAASALDNAEAQLEPARQQATEPLAPPPLEQAPKMPDIDVESSAIVNAPAVIKRQPLSLMPEWSRHEFQALFFKVDQLILAAPLTELLRTITITRQPTKIPGQPSWFIGLLDDQDKRVGVLDTGQLVYGKSRGGQRDLKQDPFKSILITQDGRWGLACDEVLSISKLEPEKVRWRTLRKKRPWLIGTVIEELTAVIDVQQLVPHRKPR</sequence>
<evidence type="ECO:0000259" key="2">
    <source>
        <dbReference type="PROSITE" id="PS50851"/>
    </source>
</evidence>
<dbReference type="SUPFAM" id="SSF50341">
    <property type="entry name" value="CheW-like"/>
    <property type="match status" value="1"/>
</dbReference>
<organism evidence="3 4">
    <name type="scientific">Methylomarinum roseum</name>
    <dbReference type="NCBI Taxonomy" id="3067653"/>
    <lineage>
        <taxon>Bacteria</taxon>
        <taxon>Pseudomonadati</taxon>
        <taxon>Pseudomonadota</taxon>
        <taxon>Gammaproteobacteria</taxon>
        <taxon>Methylococcales</taxon>
        <taxon>Methylococcaceae</taxon>
        <taxon>Methylomarinum</taxon>
    </lineage>
</organism>
<dbReference type="Gene3D" id="2.30.30.40">
    <property type="entry name" value="SH3 Domains"/>
    <property type="match status" value="1"/>
</dbReference>
<gene>
    <name evidence="3" type="ORF">Q9L42_019705</name>
</gene>
<dbReference type="InterPro" id="IPR002545">
    <property type="entry name" value="CheW-lke_dom"/>
</dbReference>
<dbReference type="Gene3D" id="2.40.50.180">
    <property type="entry name" value="CheA-289, Domain 4"/>
    <property type="match status" value="1"/>
</dbReference>
<feature type="region of interest" description="Disordered" evidence="1">
    <location>
        <begin position="43"/>
        <end position="63"/>
    </location>
</feature>
<dbReference type="GO" id="GO:0007165">
    <property type="term" value="P:signal transduction"/>
    <property type="evidence" value="ECO:0007669"/>
    <property type="project" value="InterPro"/>
</dbReference>
<evidence type="ECO:0000313" key="4">
    <source>
        <dbReference type="Proteomes" id="UP001225378"/>
    </source>
</evidence>
<dbReference type="RefSeq" id="WP_349431678.1">
    <property type="nucleotide sequence ID" value="NZ_CP157743.1"/>
</dbReference>
<dbReference type="AlphaFoldDB" id="A0AAU7NU61"/>
<dbReference type="InterPro" id="IPR036061">
    <property type="entry name" value="CheW-like_dom_sf"/>
</dbReference>
<dbReference type="EMBL" id="CP157743">
    <property type="protein sequence ID" value="XBS20539.1"/>
    <property type="molecule type" value="Genomic_DNA"/>
</dbReference>
<proteinExistence type="predicted"/>
<dbReference type="GO" id="GO:0006935">
    <property type="term" value="P:chemotaxis"/>
    <property type="evidence" value="ECO:0007669"/>
    <property type="project" value="InterPro"/>
</dbReference>
<feature type="domain" description="CheW-like" evidence="2">
    <location>
        <begin position="98"/>
        <end position="238"/>
    </location>
</feature>
<dbReference type="Proteomes" id="UP001225378">
    <property type="component" value="Chromosome"/>
</dbReference>
<keyword evidence="4" id="KW-1185">Reference proteome</keyword>
<evidence type="ECO:0000313" key="3">
    <source>
        <dbReference type="EMBL" id="XBS20539.1"/>
    </source>
</evidence>
<dbReference type="KEGG" id="mech:Q9L42_019705"/>
<dbReference type="Pfam" id="PF01584">
    <property type="entry name" value="CheW"/>
    <property type="match status" value="1"/>
</dbReference>
<dbReference type="PROSITE" id="PS50851">
    <property type="entry name" value="CHEW"/>
    <property type="match status" value="1"/>
</dbReference>
<evidence type="ECO:0000256" key="1">
    <source>
        <dbReference type="SAM" id="MobiDB-lite"/>
    </source>
</evidence>
<dbReference type="SMART" id="SM00260">
    <property type="entry name" value="CheW"/>
    <property type="match status" value="1"/>
</dbReference>
<name>A0AAU7NU61_9GAMM</name>
<protein>
    <submittedName>
        <fullName evidence="3">Chemotaxis protein CheW</fullName>
    </submittedName>
</protein>